<dbReference type="KEGG" id="nwl:NWFMUON74_58930"/>
<gene>
    <name evidence="3" type="ORF">NWFMUON74_58930</name>
</gene>
<dbReference type="Proteomes" id="UP000516173">
    <property type="component" value="Chromosome"/>
</dbReference>
<dbReference type="RefSeq" id="WP_187684920.1">
    <property type="nucleotide sequence ID" value="NZ_AP023396.1"/>
</dbReference>
<dbReference type="GO" id="GO:0003677">
    <property type="term" value="F:DNA binding"/>
    <property type="evidence" value="ECO:0007669"/>
    <property type="project" value="UniProtKB-KW"/>
</dbReference>
<dbReference type="InterPro" id="IPR047057">
    <property type="entry name" value="MerR_fam"/>
</dbReference>
<dbReference type="PANTHER" id="PTHR30204">
    <property type="entry name" value="REDOX-CYCLING DRUG-SENSING TRANSCRIPTIONAL ACTIVATOR SOXR"/>
    <property type="match status" value="1"/>
</dbReference>
<sequence>MTDLSIGDLAARFGLATHVLRHWEDMGLLAPRRDHGGRRRYTPQDTETVALIVVAKRVGLSLDEIRALSTATGDRESRRRLLRAHQDRLEQQIAWAQAAMATIGHAADCTSEDLRECPNFRALLARAVPEP</sequence>
<dbReference type="SUPFAM" id="SSF46955">
    <property type="entry name" value="Putative DNA-binding domain"/>
    <property type="match status" value="1"/>
</dbReference>
<organism evidence="3 4">
    <name type="scientific">Nocardia wallacei</name>
    <dbReference type="NCBI Taxonomy" id="480035"/>
    <lineage>
        <taxon>Bacteria</taxon>
        <taxon>Bacillati</taxon>
        <taxon>Actinomycetota</taxon>
        <taxon>Actinomycetes</taxon>
        <taxon>Mycobacteriales</taxon>
        <taxon>Nocardiaceae</taxon>
        <taxon>Nocardia</taxon>
    </lineage>
</organism>
<evidence type="ECO:0000313" key="4">
    <source>
        <dbReference type="Proteomes" id="UP000516173"/>
    </source>
</evidence>
<dbReference type="PRINTS" id="PR00040">
    <property type="entry name" value="HTHMERR"/>
</dbReference>
<evidence type="ECO:0000259" key="2">
    <source>
        <dbReference type="PROSITE" id="PS50937"/>
    </source>
</evidence>
<dbReference type="InterPro" id="IPR009061">
    <property type="entry name" value="DNA-bd_dom_put_sf"/>
</dbReference>
<evidence type="ECO:0000313" key="3">
    <source>
        <dbReference type="EMBL" id="BCK58121.1"/>
    </source>
</evidence>
<dbReference type="PROSITE" id="PS50937">
    <property type="entry name" value="HTH_MERR_2"/>
    <property type="match status" value="1"/>
</dbReference>
<accession>A0A7G1KT67</accession>
<dbReference type="SMART" id="SM00422">
    <property type="entry name" value="HTH_MERR"/>
    <property type="match status" value="1"/>
</dbReference>
<dbReference type="PANTHER" id="PTHR30204:SF97">
    <property type="entry name" value="MERR FAMILY REGULATORY PROTEIN"/>
    <property type="match status" value="1"/>
</dbReference>
<dbReference type="GeneID" id="80350315"/>
<proteinExistence type="predicted"/>
<feature type="domain" description="HTH merR-type" evidence="2">
    <location>
        <begin position="1"/>
        <end position="71"/>
    </location>
</feature>
<evidence type="ECO:0000256" key="1">
    <source>
        <dbReference type="ARBA" id="ARBA00023125"/>
    </source>
</evidence>
<name>A0A7G1KT67_9NOCA</name>
<dbReference type="EMBL" id="AP023396">
    <property type="protein sequence ID" value="BCK58121.1"/>
    <property type="molecule type" value="Genomic_DNA"/>
</dbReference>
<dbReference type="GO" id="GO:0003700">
    <property type="term" value="F:DNA-binding transcription factor activity"/>
    <property type="evidence" value="ECO:0007669"/>
    <property type="project" value="InterPro"/>
</dbReference>
<keyword evidence="4" id="KW-1185">Reference proteome</keyword>
<keyword evidence="1" id="KW-0238">DNA-binding</keyword>
<dbReference type="Pfam" id="PF13411">
    <property type="entry name" value="MerR_1"/>
    <property type="match status" value="1"/>
</dbReference>
<dbReference type="AlphaFoldDB" id="A0A7G1KT67"/>
<protein>
    <submittedName>
        <fullName evidence="3">MerR family transcriptional regulator</fullName>
    </submittedName>
</protein>
<reference evidence="3 4" key="1">
    <citation type="submission" date="2020-08" db="EMBL/GenBank/DDBJ databases">
        <title>Genome Sequencing of Nocardia wallacei strain FMUON74 and assembly.</title>
        <authorList>
            <person name="Toyokawa M."/>
            <person name="Uesaka K."/>
        </authorList>
    </citation>
    <scope>NUCLEOTIDE SEQUENCE [LARGE SCALE GENOMIC DNA]</scope>
    <source>
        <strain evidence="3 4">FMUON74</strain>
    </source>
</reference>
<dbReference type="Gene3D" id="1.10.1660.10">
    <property type="match status" value="1"/>
</dbReference>
<dbReference type="InterPro" id="IPR000551">
    <property type="entry name" value="MerR-type_HTH_dom"/>
</dbReference>